<proteinExistence type="evidence at transcript level"/>
<evidence type="ECO:0000256" key="2">
    <source>
        <dbReference type="ARBA" id="ARBA00022723"/>
    </source>
</evidence>
<name>Q6QLU5_CLABR</name>
<dbReference type="GO" id="GO:0046872">
    <property type="term" value="F:metal ion binding"/>
    <property type="evidence" value="ECO:0007669"/>
    <property type="project" value="UniProtKB-KW"/>
</dbReference>
<dbReference type="SUPFAM" id="SSF48576">
    <property type="entry name" value="Terpenoid synthases"/>
    <property type="match status" value="1"/>
</dbReference>
<dbReference type="InterPro" id="IPR008949">
    <property type="entry name" value="Isoprenoid_synthase_dom_sf"/>
</dbReference>
<dbReference type="GO" id="GO:0004161">
    <property type="term" value="F:dimethylallyltranstransferase activity"/>
    <property type="evidence" value="ECO:0007669"/>
    <property type="project" value="UniProtKB-EC"/>
</dbReference>
<evidence type="ECO:0000256" key="3">
    <source>
        <dbReference type="ARBA" id="ARBA00022842"/>
    </source>
</evidence>
<keyword evidence="2" id="KW-0479">Metal-binding</keyword>
<evidence type="ECO:0000313" key="4">
    <source>
        <dbReference type="EMBL" id="AAS82870.1"/>
    </source>
</evidence>
<dbReference type="EC" id="2.5.1.1" evidence="4"/>
<dbReference type="PANTHER" id="PTHR43281:SF6">
    <property type="entry name" value="HETERODIMERIC GERANYLGERANYL PYROPHOSPHATE SYNTHASE SMALL SUBUNIT, CHLOROPLASTIC-LIKE"/>
    <property type="match status" value="1"/>
</dbReference>
<comment type="cofactor">
    <cofactor evidence="1">
        <name>Mg(2+)</name>
        <dbReference type="ChEBI" id="CHEBI:18420"/>
    </cofactor>
</comment>
<organism evidence="4">
    <name type="scientific">Clarkia breweri</name>
    <name type="common">Fairy fans</name>
    <name type="synonym">Eucharidium breweri</name>
    <dbReference type="NCBI Taxonomy" id="36903"/>
    <lineage>
        <taxon>Eukaryota</taxon>
        <taxon>Viridiplantae</taxon>
        <taxon>Streptophyta</taxon>
        <taxon>Embryophyta</taxon>
        <taxon>Tracheophyta</taxon>
        <taxon>Spermatophyta</taxon>
        <taxon>Magnoliopsida</taxon>
        <taxon>eudicotyledons</taxon>
        <taxon>Gunneridae</taxon>
        <taxon>Pentapetalae</taxon>
        <taxon>rosids</taxon>
        <taxon>malvids</taxon>
        <taxon>Myrtales</taxon>
        <taxon>Onagraceae</taxon>
        <taxon>Onagroideae</taxon>
        <taxon>Onagreae</taxon>
        <taxon>Clarkia</taxon>
    </lineage>
</organism>
<dbReference type="AlphaFoldDB" id="Q6QLU5"/>
<sequence>MLLVPLKPNLRHPSFFRRKSASPTATMATLSTYWDSINDKIDGHLKAAVPVRKPLSVFEPLHHLTLAAPRSSAPALCIAACELVGGSSSQAMDAAAALHLIHASLSVHKRLYRGGSGSGFGSNIELLTGDGMLPLAFELLANSEGAGDESRSRRILRVIVEISKAAGSEGLLKGEYNELQLGRLAGFTGGDWRDAFWMDHVCGKKEGGLHACAAACGGILGGGTEEEIEKLRKLGYLVGMIRGIVSVKGGAAGEDEEWMKVVEEMAETALKLLTGFSGELKSKITNICQYEDLFPLIKSY</sequence>
<evidence type="ECO:0000256" key="1">
    <source>
        <dbReference type="ARBA" id="ARBA00001946"/>
    </source>
</evidence>
<protein>
    <submittedName>
        <fullName evidence="4">Geranyl diphosphate synthase small subunit</fullName>
        <ecNumber evidence="4">2.5.1.1</ecNumber>
    </submittedName>
</protein>
<dbReference type="Gene3D" id="1.10.600.10">
    <property type="entry name" value="Farnesyl Diphosphate Synthase"/>
    <property type="match status" value="1"/>
</dbReference>
<dbReference type="EMBL" id="AY534745">
    <property type="protein sequence ID" value="AAS82870.1"/>
    <property type="molecule type" value="mRNA"/>
</dbReference>
<keyword evidence="4" id="KW-0808">Transferase</keyword>
<dbReference type="BRENDA" id="2.5.1.1">
    <property type="organism ID" value="1437"/>
</dbReference>
<accession>Q6QLU5</accession>
<reference evidence="4" key="1">
    <citation type="journal article" date="2004" name="Plant Cell">
        <title>Formation of monoterpenes in Antirrhinum majus and Clarkia breweri flowers involves heterodimeric geranyl diphosphate synthases.</title>
        <authorList>
            <person name="Tholl D."/>
            <person name="Kish C.M."/>
            <person name="Orlova I."/>
            <person name="Sherman D."/>
            <person name="Gershenzon J."/>
            <person name="Pichersky E."/>
            <person name="Dudareva N."/>
        </authorList>
    </citation>
    <scope>NUCLEOTIDE SEQUENCE</scope>
</reference>
<keyword evidence="3" id="KW-0460">Magnesium</keyword>
<dbReference type="PANTHER" id="PTHR43281">
    <property type="entry name" value="FARNESYL DIPHOSPHATE SYNTHASE"/>
    <property type="match status" value="1"/>
</dbReference>